<dbReference type="InterPro" id="IPR014982">
    <property type="entry name" value="GSCFA"/>
</dbReference>
<evidence type="ECO:0000313" key="2">
    <source>
        <dbReference type="EMBL" id="GHD11611.1"/>
    </source>
</evidence>
<evidence type="ECO:0000259" key="1">
    <source>
        <dbReference type="Pfam" id="PF08885"/>
    </source>
</evidence>
<comment type="caution">
    <text evidence="2">The sequence shown here is derived from an EMBL/GenBank/DDBJ whole genome shotgun (WGS) entry which is preliminary data.</text>
</comment>
<organism evidence="2 3">
    <name type="scientific">Zhihengliuella salsuginis</name>
    <dbReference type="NCBI Taxonomy" id="578222"/>
    <lineage>
        <taxon>Bacteria</taxon>
        <taxon>Bacillati</taxon>
        <taxon>Actinomycetota</taxon>
        <taxon>Actinomycetes</taxon>
        <taxon>Micrococcales</taxon>
        <taxon>Micrococcaceae</taxon>
        <taxon>Zhihengliuella</taxon>
    </lineage>
</organism>
<reference evidence="3" key="1">
    <citation type="journal article" date="2019" name="Int. J. Syst. Evol. Microbiol.">
        <title>The Global Catalogue of Microorganisms (GCM) 10K type strain sequencing project: providing services to taxonomists for standard genome sequencing and annotation.</title>
        <authorList>
            <consortium name="The Broad Institute Genomics Platform"/>
            <consortium name="The Broad Institute Genome Sequencing Center for Infectious Disease"/>
            <person name="Wu L."/>
            <person name="Ma J."/>
        </authorList>
    </citation>
    <scope>NUCLEOTIDE SEQUENCE [LARGE SCALE GENOMIC DNA]</scope>
    <source>
        <strain evidence="3">KCTC 19466</strain>
    </source>
</reference>
<protein>
    <recommendedName>
        <fullName evidence="1">GSCFA domain-containing protein</fullName>
    </recommendedName>
</protein>
<proteinExistence type="predicted"/>
<evidence type="ECO:0000313" key="3">
    <source>
        <dbReference type="Proteomes" id="UP000642819"/>
    </source>
</evidence>
<keyword evidence="3" id="KW-1185">Reference proteome</keyword>
<accession>A0ABQ3GLG5</accession>
<dbReference type="Proteomes" id="UP000642819">
    <property type="component" value="Unassembled WGS sequence"/>
</dbReference>
<dbReference type="Pfam" id="PF08885">
    <property type="entry name" value="GSCFA"/>
    <property type="match status" value="1"/>
</dbReference>
<name>A0ABQ3GLG5_9MICC</name>
<feature type="domain" description="GSCFA" evidence="1">
    <location>
        <begin position="24"/>
        <end position="293"/>
    </location>
</feature>
<sequence length="326" mass="37052">MTGRSVADVPDFYQKRFEIRPLERIATAGSCFAQHISRHLRANGYSVIDAEPAPGHFSLQESLAKGYGIYSARFGNIYYAKQLEQLAREALEGREPNEVVWESGGRYYDALRPNIFPNGFKSPDLVLRHRKRHVEAVRQMLTTMDVFVFTFGLTEGWESVTDGTAYPTAPGTIAGDYDSDKYRFVNYGYQDVLASFLAFRTLVRRVNRRAKFVITVSPVPLAATATGEHVLTATTHSKAVLRTVASEIHRRCPDVDYFPSYELVTTNHITNQPFDSTGRNVRPEVVNNVMTYFFAEHHPQRKRKEEAAVDHEQLFCEEALLENFAQ</sequence>
<dbReference type="EMBL" id="BMXK01000012">
    <property type="protein sequence ID" value="GHD11611.1"/>
    <property type="molecule type" value="Genomic_DNA"/>
</dbReference>
<gene>
    <name evidence="2" type="ORF">GCM10008096_26200</name>
</gene>